<reference evidence="3" key="2">
    <citation type="submission" date="2006-09" db="EMBL/GenBank/DDBJ databases">
        <title>The genome sequence of Plasmodium falciparum Dd2.</title>
        <authorList>
            <consortium name="The Broad Institute Genome Sequencing Platform"/>
            <person name="Birren B."/>
            <person name="Lander E."/>
            <person name="Galagan J."/>
            <person name="Nusbaum C."/>
            <person name="Devon K."/>
            <person name="Henn M."/>
            <person name="Jaffe D."/>
            <person name="Butler J."/>
            <person name="Alvarez P."/>
            <person name="Gnerre S."/>
            <person name="Grabherr M."/>
            <person name="Kleber M."/>
            <person name="Mauceli E."/>
            <person name="Brockman W."/>
            <person name="MacCallum I.A."/>
            <person name="Rounsley S."/>
            <person name="Young S."/>
            <person name="LaButti K."/>
            <person name="Pushparaj V."/>
            <person name="DeCaprio D."/>
            <person name="Crawford M."/>
            <person name="Koehrsen M."/>
            <person name="Engels R."/>
            <person name="Montgomery P."/>
            <person name="Pearson M."/>
            <person name="Howarth C."/>
            <person name="Larson L."/>
            <person name="Luoma S."/>
            <person name="White J."/>
            <person name="Kodira C."/>
            <person name="Zeng Q."/>
            <person name="O'Leary S."/>
            <person name="Yandava C."/>
            <person name="Alvarado L."/>
            <person name="Wirth D."/>
            <person name="Volkman S."/>
            <person name="Hartl D."/>
        </authorList>
    </citation>
    <scope>NUCLEOTIDE SEQUENCE [LARGE SCALE GENOMIC DNA]</scope>
</reference>
<organism evidence="2 3">
    <name type="scientific">Plasmodium falciparum (isolate Dd2)</name>
    <dbReference type="NCBI Taxonomy" id="57267"/>
    <lineage>
        <taxon>Eukaryota</taxon>
        <taxon>Sar</taxon>
        <taxon>Alveolata</taxon>
        <taxon>Apicomplexa</taxon>
        <taxon>Aconoidasida</taxon>
        <taxon>Haemosporida</taxon>
        <taxon>Plasmodiidae</taxon>
        <taxon>Plasmodium</taxon>
        <taxon>Plasmodium (Laverania)</taxon>
    </lineage>
</organism>
<dbReference type="EMBL" id="DS016127">
    <property type="protein sequence ID" value="KOB85381.1"/>
    <property type="molecule type" value="Genomic_DNA"/>
</dbReference>
<accession>A0A0L7LXI4</accession>
<evidence type="ECO:0000313" key="3">
    <source>
        <dbReference type="Proteomes" id="UP000054282"/>
    </source>
</evidence>
<feature type="transmembrane region" description="Helical" evidence="1">
    <location>
        <begin position="274"/>
        <end position="296"/>
    </location>
</feature>
<protein>
    <recommendedName>
        <fullName evidence="4">Rifin</fullName>
    </recommendedName>
</protein>
<sequence length="316" mass="35181">MKKVLQDFDRQTSQRFKEYNERVQEKRKKCKEQCDKDIQKIILKDKLEKQMEEKFSALETNIDRNDIPTCICKKTLADKVEKRCLKCTQNLGGIVIPSSVVLGGIAEFGLSTWKTSALAAAKKAAITEGAIKGLAEVEAIGLANFIEEMKSAFCIKELDIKLLETVFFQQKREYFTNIANVIYTKYKTTCGSNMIGAGGDSVCKIGQPLKVAACSSQANASKEALIASNVNNILRGVKHSAALKTADITIEQTATIEAAKKGAIETTCINFHTAIIASIVAIAIIIMVMVIIYLILRYRRKEKLKKKLQYIKLLKE</sequence>
<dbReference type="Proteomes" id="UP000054282">
    <property type="component" value="Unassembled WGS sequence"/>
</dbReference>
<gene>
    <name evidence="2" type="ORF">PFDG_00855</name>
</gene>
<dbReference type="OrthoDB" id="10497662at2759"/>
<dbReference type="NCBIfam" id="TIGR01477">
    <property type="entry name" value="RIFIN"/>
    <property type="match status" value="1"/>
</dbReference>
<dbReference type="KEGG" id="pfd:PFDG_00855"/>
<dbReference type="AlphaFoldDB" id="A0A0L7LXI4"/>
<name>A0A0L7LXI4_PLAF4</name>
<evidence type="ECO:0000256" key="1">
    <source>
        <dbReference type="SAM" id="Phobius"/>
    </source>
</evidence>
<evidence type="ECO:0000313" key="2">
    <source>
        <dbReference type="EMBL" id="KOB85381.1"/>
    </source>
</evidence>
<evidence type="ECO:0008006" key="4">
    <source>
        <dbReference type="Google" id="ProtNLM"/>
    </source>
</evidence>
<reference evidence="3" key="1">
    <citation type="submission" date="2006-09" db="EMBL/GenBank/DDBJ databases">
        <title>Annotation of Plasmodium falciparum Dd2.</title>
        <authorList>
            <consortium name="The Broad Institute Genome Sequencing Platform"/>
            <person name="Volkman S.K."/>
            <person name="Neafsey D.E."/>
            <person name="Dash A.P."/>
            <person name="Chitnis C.E."/>
            <person name="Hartl D.L."/>
            <person name="Young S.K."/>
            <person name="Zeng Q."/>
            <person name="Koehrsen M."/>
            <person name="Alvarado L."/>
            <person name="Berlin A."/>
            <person name="Borenstein D."/>
            <person name="Chapman S.B."/>
            <person name="Chen Z."/>
            <person name="Engels R."/>
            <person name="Freedman E."/>
            <person name="Gellesch M."/>
            <person name="Goldberg J."/>
            <person name="Griggs A."/>
            <person name="Gujja S."/>
            <person name="Heilman E.R."/>
            <person name="Heiman D.I."/>
            <person name="Howarth C."/>
            <person name="Jen D."/>
            <person name="Larson L."/>
            <person name="Mehta T."/>
            <person name="Neiman D."/>
            <person name="Park D."/>
            <person name="Pearson M."/>
            <person name="Roberts A."/>
            <person name="Saif S."/>
            <person name="Shea T."/>
            <person name="Shenoy N."/>
            <person name="Sisk P."/>
            <person name="Stolte C."/>
            <person name="Sykes S."/>
            <person name="Walk T."/>
            <person name="White J."/>
            <person name="Yandava C."/>
            <person name="Haas B."/>
            <person name="Henn M.R."/>
            <person name="Nusbaum C."/>
            <person name="Birren B."/>
        </authorList>
    </citation>
    <scope>NUCLEOTIDE SEQUENCE [LARGE SCALE GENOMIC DNA]</scope>
</reference>
<dbReference type="Pfam" id="PF02009">
    <property type="entry name" value="RIFIN"/>
    <property type="match status" value="1"/>
</dbReference>
<keyword evidence="1" id="KW-0812">Transmembrane</keyword>
<keyword evidence="1" id="KW-1133">Transmembrane helix</keyword>
<dbReference type="OMA" id="LCSQANC"/>
<dbReference type="InterPro" id="IPR006373">
    <property type="entry name" value="VSA_Rifin"/>
</dbReference>
<keyword evidence="1" id="KW-0472">Membrane</keyword>
<proteinExistence type="predicted"/>